<comment type="catalytic activity">
    <reaction evidence="13">
        <text>a beta-D-galactosyl-(1-&gt;3)-N-acetyl-alpha-D-galactosaminyl derivative + CMP-N-acetyl-beta-neuraminate = a beta-D-galactosyl-(1-&gt;3)-[N-acetyl-alpha-neuraminyl-(2-&gt;6)]-N-acetyl-alpha-D-galactosaminyl derivative + CMP + H(+)</text>
        <dbReference type="Rhea" id="RHEA:11136"/>
        <dbReference type="ChEBI" id="CHEBI:15378"/>
        <dbReference type="ChEBI" id="CHEBI:57812"/>
        <dbReference type="ChEBI" id="CHEBI:60377"/>
        <dbReference type="ChEBI" id="CHEBI:133470"/>
        <dbReference type="ChEBI" id="CHEBI:140764"/>
        <dbReference type="EC" id="2.4.3.3"/>
    </reaction>
    <physiologicalReaction direction="left-to-right" evidence="13">
        <dbReference type="Rhea" id="RHEA:11137"/>
    </physiologicalReaction>
</comment>
<comment type="catalytic activity">
    <reaction evidence="16">
        <text>a 3-O-[N-acetyl-alpha-D-galactosaminyl]-L-threonyl-[protein] + CMP-N-acetyl-beta-neuraminate = a 3-O-[N-acetyl-alpha-neuraminosyl-(2-&gt;6)-N-acetyl-alpha-D-galactosaminyl]-L-threonyl-[protein] + CMP + H(+)</text>
        <dbReference type="Rhea" id="RHEA:81643"/>
        <dbReference type="Rhea" id="RHEA-COMP:11689"/>
        <dbReference type="Rhea" id="RHEA-COMP:19720"/>
        <dbReference type="ChEBI" id="CHEBI:15378"/>
        <dbReference type="ChEBI" id="CHEBI:57812"/>
        <dbReference type="ChEBI" id="CHEBI:60377"/>
        <dbReference type="ChEBI" id="CHEBI:87075"/>
        <dbReference type="ChEBI" id="CHEBI:231970"/>
    </reaction>
    <physiologicalReaction direction="left-to-right" evidence="16">
        <dbReference type="Rhea" id="RHEA:81644"/>
    </physiologicalReaction>
</comment>
<evidence type="ECO:0000256" key="10">
    <source>
        <dbReference type="ARBA" id="ARBA00023136"/>
    </source>
</evidence>
<dbReference type="EC" id="2.4.3.3" evidence="14"/>
<evidence type="ECO:0000256" key="16">
    <source>
        <dbReference type="ARBA" id="ARBA00052285"/>
    </source>
</evidence>
<evidence type="ECO:0000256" key="3">
    <source>
        <dbReference type="ARBA" id="ARBA00006003"/>
    </source>
</evidence>
<evidence type="ECO:0000256" key="7">
    <source>
        <dbReference type="ARBA" id="ARBA00022968"/>
    </source>
</evidence>
<dbReference type="InParanoid" id="C3YPM7"/>
<dbReference type="STRING" id="7739.C3YPM7"/>
<accession>C3YPM7</accession>
<keyword evidence="5" id="KW-0808">Transferase</keyword>
<keyword evidence="7" id="KW-0735">Signal-anchor</keyword>
<evidence type="ECO:0000256" key="2">
    <source>
        <dbReference type="ARBA" id="ARBA00004922"/>
    </source>
</evidence>
<comment type="pathway">
    <text evidence="2">Protein modification; protein glycosylation.</text>
</comment>
<evidence type="ECO:0000313" key="17">
    <source>
        <dbReference type="EMBL" id="EEN57811.1"/>
    </source>
</evidence>
<evidence type="ECO:0000256" key="15">
    <source>
        <dbReference type="ARBA" id="ARBA00050664"/>
    </source>
</evidence>
<evidence type="ECO:0000256" key="1">
    <source>
        <dbReference type="ARBA" id="ARBA00004323"/>
    </source>
</evidence>
<dbReference type="AlphaFoldDB" id="C3YPM7"/>
<dbReference type="FunFam" id="3.90.1480.20:FF:000015">
    <property type="entry name" value="Lactosylceramide alpha-2,3-sialyltransferase"/>
    <property type="match status" value="1"/>
</dbReference>
<comment type="catalytic activity">
    <reaction evidence="15">
        <text>a 3-O-[N-acetyl-alpha-neuraminyl-(2-&gt;3)-beta-D-galactosyl-(1-&gt;3)-N-acetyl-alpha-D-galactosaminyl]-L-threonyl-[protein] + CMP-N-acetyl-beta-neuraminate = a 3-O-{alpha-Neu5Ac-(2-&gt;3)-beta-D-Gal-(1-&gt;3)-[alpha-Neu5Ac-(2-&gt;6)]-alpha-D-GalNAc}-L-threonyl-[protein] + CMP + H(+)</text>
        <dbReference type="Rhea" id="RHEA:81659"/>
        <dbReference type="Rhea" id="RHEA-COMP:14417"/>
        <dbReference type="Rhea" id="RHEA-COMP:16763"/>
        <dbReference type="ChEBI" id="CHEBI:15378"/>
        <dbReference type="ChEBI" id="CHEBI:57812"/>
        <dbReference type="ChEBI" id="CHEBI:60377"/>
        <dbReference type="ChEBI" id="CHEBI:139598"/>
        <dbReference type="ChEBI" id="CHEBI:156398"/>
    </reaction>
    <physiologicalReaction direction="left-to-right" evidence="15">
        <dbReference type="Rhea" id="RHEA:81660"/>
    </physiologicalReaction>
</comment>
<protein>
    <recommendedName>
        <fullName evidence="14">alpha-N-acetylgalactosaminide alpha-2,6-sialyltransferase</fullName>
        <ecNumber evidence="14">2.4.3.3</ecNumber>
    </recommendedName>
</protein>
<comment type="subcellular location">
    <subcellularLocation>
        <location evidence="1">Golgi apparatus membrane</location>
        <topology evidence="1">Single-pass type II membrane protein</topology>
    </subcellularLocation>
</comment>
<evidence type="ECO:0000256" key="9">
    <source>
        <dbReference type="ARBA" id="ARBA00023034"/>
    </source>
</evidence>
<evidence type="ECO:0000256" key="5">
    <source>
        <dbReference type="ARBA" id="ARBA00022679"/>
    </source>
</evidence>
<keyword evidence="12" id="KW-0325">Glycoprotein</keyword>
<dbReference type="InterPro" id="IPR038578">
    <property type="entry name" value="GT29-like_sf"/>
</dbReference>
<reference evidence="17" key="1">
    <citation type="journal article" date="2008" name="Nature">
        <title>The amphioxus genome and the evolution of the chordate karyotype.</title>
        <authorList>
            <consortium name="US DOE Joint Genome Institute (JGI-PGF)"/>
            <person name="Putnam N.H."/>
            <person name="Butts T."/>
            <person name="Ferrier D.E.K."/>
            <person name="Furlong R.F."/>
            <person name="Hellsten U."/>
            <person name="Kawashima T."/>
            <person name="Robinson-Rechavi M."/>
            <person name="Shoguchi E."/>
            <person name="Terry A."/>
            <person name="Yu J.-K."/>
            <person name="Benito-Gutierrez E.L."/>
            <person name="Dubchak I."/>
            <person name="Garcia-Fernandez J."/>
            <person name="Gibson-Brown J.J."/>
            <person name="Grigoriev I.V."/>
            <person name="Horton A.C."/>
            <person name="de Jong P.J."/>
            <person name="Jurka J."/>
            <person name="Kapitonov V.V."/>
            <person name="Kohara Y."/>
            <person name="Kuroki Y."/>
            <person name="Lindquist E."/>
            <person name="Lucas S."/>
            <person name="Osoegawa K."/>
            <person name="Pennacchio L.A."/>
            <person name="Salamov A.A."/>
            <person name="Satou Y."/>
            <person name="Sauka-Spengler T."/>
            <person name="Schmutz J."/>
            <person name="Shin-I T."/>
            <person name="Toyoda A."/>
            <person name="Bronner-Fraser M."/>
            <person name="Fujiyama A."/>
            <person name="Holland L.Z."/>
            <person name="Holland P.W.H."/>
            <person name="Satoh N."/>
            <person name="Rokhsar D.S."/>
        </authorList>
    </citation>
    <scope>NUCLEOTIDE SEQUENCE [LARGE SCALE GENOMIC DNA]</scope>
    <source>
        <strain evidence="17">S238N-H82</strain>
        <tissue evidence="17">Testes</tissue>
    </source>
</reference>
<sequence>MLLRWKLLVVGCLLLIGALQLYTNVDFLRTGQDQNPPNNVKLGLTFPIIGDYSMIANRNAADDSQPQPASDDSDVTVDPEVCIPTQSQLGPLFHLTNNNDTKFSFRRNPKWNKPTCAETLQTTAFESEEFGPIFRPDIQMLINCNLFDLREYWRMKKWEIPFGYNYYMENITYEEVRDVLKMFPADDTIFNFTGRSRPRCITCAVVGNGGILNGSRMGMEIDQHSYVFRVNEAYTKGYEEDVGKRTTHYVFFDRSLRYVKPEDYPISQNTTYIYVPCRKDDFSYLRAIGERTAEFNVQPEHVRIIHPDFMRYIHFVWMRVKSFRPTTGAIMTMIALHTCDKLSLYGLGYNTKYSNHYFDRKYKKFRVVRLSHDHQREIRLWDSLDKEGIVYWYRRDVF</sequence>
<evidence type="ECO:0000256" key="12">
    <source>
        <dbReference type="ARBA" id="ARBA00023180"/>
    </source>
</evidence>
<name>C3YPM7_BRAFL</name>
<dbReference type="PANTHER" id="PTHR45941">
    <property type="entry name" value="ALPHA-N-ACETYLGALACTOSAMINIDE ALPHA-2,6-SIALYLTRANSFERASE 2-LIKE-RELATED"/>
    <property type="match status" value="1"/>
</dbReference>
<evidence type="ECO:0000256" key="14">
    <source>
        <dbReference type="ARBA" id="ARBA00039109"/>
    </source>
</evidence>
<dbReference type="GO" id="GO:0001665">
    <property type="term" value="F:alpha-N-acetylgalactosaminide alpha-2,6-sialyltransferase activity"/>
    <property type="evidence" value="ECO:0007669"/>
    <property type="project" value="UniProtKB-EC"/>
</dbReference>
<gene>
    <name evidence="17" type="ORF">BRAFLDRAFT_75979</name>
</gene>
<dbReference type="EMBL" id="GG666538">
    <property type="protein sequence ID" value="EEN57811.1"/>
    <property type="molecule type" value="Genomic_DNA"/>
</dbReference>
<dbReference type="InterPro" id="IPR001675">
    <property type="entry name" value="Glyco_trans_29"/>
</dbReference>
<dbReference type="Pfam" id="PF00777">
    <property type="entry name" value="Glyco_transf_29"/>
    <property type="match status" value="1"/>
</dbReference>
<keyword evidence="4" id="KW-0328">Glycosyltransferase</keyword>
<organism>
    <name type="scientific">Branchiostoma floridae</name>
    <name type="common">Florida lancelet</name>
    <name type="synonym">Amphioxus</name>
    <dbReference type="NCBI Taxonomy" id="7739"/>
    <lineage>
        <taxon>Eukaryota</taxon>
        <taxon>Metazoa</taxon>
        <taxon>Chordata</taxon>
        <taxon>Cephalochordata</taxon>
        <taxon>Leptocardii</taxon>
        <taxon>Amphioxiformes</taxon>
        <taxon>Branchiostomatidae</taxon>
        <taxon>Branchiostoma</taxon>
    </lineage>
</organism>
<evidence type="ECO:0000256" key="4">
    <source>
        <dbReference type="ARBA" id="ARBA00022676"/>
    </source>
</evidence>
<dbReference type="Gene3D" id="3.90.1480.20">
    <property type="entry name" value="Glycosyl transferase family 29"/>
    <property type="match status" value="1"/>
</dbReference>
<evidence type="ECO:0000256" key="8">
    <source>
        <dbReference type="ARBA" id="ARBA00022989"/>
    </source>
</evidence>
<evidence type="ECO:0000256" key="6">
    <source>
        <dbReference type="ARBA" id="ARBA00022692"/>
    </source>
</evidence>
<keyword evidence="8" id="KW-1133">Transmembrane helix</keyword>
<evidence type="ECO:0000256" key="13">
    <source>
        <dbReference type="ARBA" id="ARBA00036348"/>
    </source>
</evidence>
<keyword evidence="11" id="KW-1015">Disulfide bond</keyword>
<dbReference type="PANTHER" id="PTHR45941:SF6">
    <property type="entry name" value="ALPHA-N-ACETYLGALACTOSAMINIDE ALPHA-2,6-SIALYLTRANSFERASE 2-LIKE"/>
    <property type="match status" value="1"/>
</dbReference>
<proteinExistence type="inferred from homology"/>
<keyword evidence="6" id="KW-0812">Transmembrane</keyword>
<keyword evidence="10" id="KW-0472">Membrane</keyword>
<dbReference type="eggNOG" id="KOG2692">
    <property type="taxonomic scope" value="Eukaryota"/>
</dbReference>
<keyword evidence="9" id="KW-0333">Golgi apparatus</keyword>
<dbReference type="GO" id="GO:0000139">
    <property type="term" value="C:Golgi membrane"/>
    <property type="evidence" value="ECO:0007669"/>
    <property type="project" value="UniProtKB-SubCell"/>
</dbReference>
<comment type="similarity">
    <text evidence="3">Belongs to the glycosyltransferase 29 family.</text>
</comment>
<evidence type="ECO:0000256" key="11">
    <source>
        <dbReference type="ARBA" id="ARBA00023157"/>
    </source>
</evidence>